<proteinExistence type="predicted"/>
<organism evidence="3 4">
    <name type="scientific">Sporosarcina contaminans</name>
    <dbReference type="NCBI Taxonomy" id="633403"/>
    <lineage>
        <taxon>Bacteria</taxon>
        <taxon>Bacillati</taxon>
        <taxon>Bacillota</taxon>
        <taxon>Bacilli</taxon>
        <taxon>Bacillales</taxon>
        <taxon>Caryophanaceae</taxon>
        <taxon>Sporosarcina</taxon>
    </lineage>
</organism>
<name>A0ABW3U682_9BACL</name>
<sequence length="182" mass="21415">MDKRRLMIGIIVILAIPLYIWIAYFEIPAKSEIGEEKMQQDPLTHNFEKVLQYENDYMGNASNTSQLFQSLPLNEYKQSIEMDPDHLLLIVHYDASAHELQEKTQQAVIYNSTAAFLLIHNLEELEMCFNDETFRVRRDVVEDYFNDEFKTLIDPENFKEKVQKTFNGEKQSAMYKAFTEGK</sequence>
<evidence type="ECO:0000313" key="3">
    <source>
        <dbReference type="EMBL" id="MFD1207153.1"/>
    </source>
</evidence>
<evidence type="ECO:0000256" key="1">
    <source>
        <dbReference type="SAM" id="Phobius"/>
    </source>
</evidence>
<evidence type="ECO:0000313" key="4">
    <source>
        <dbReference type="Proteomes" id="UP001597231"/>
    </source>
</evidence>
<keyword evidence="4" id="KW-1185">Reference proteome</keyword>
<feature type="domain" description="DUF4825" evidence="2">
    <location>
        <begin position="51"/>
        <end position="131"/>
    </location>
</feature>
<comment type="caution">
    <text evidence="3">The sequence shown here is derived from an EMBL/GenBank/DDBJ whole genome shotgun (WGS) entry which is preliminary data.</text>
</comment>
<keyword evidence="1" id="KW-0472">Membrane</keyword>
<dbReference type="Proteomes" id="UP001597231">
    <property type="component" value="Unassembled WGS sequence"/>
</dbReference>
<dbReference type="InterPro" id="IPR032250">
    <property type="entry name" value="DUF4825"/>
</dbReference>
<dbReference type="RefSeq" id="WP_381482820.1">
    <property type="nucleotide sequence ID" value="NZ_JBHTLT010000135.1"/>
</dbReference>
<gene>
    <name evidence="3" type="ORF">ACFQ38_18800</name>
</gene>
<dbReference type="Pfam" id="PF16107">
    <property type="entry name" value="DUF4825"/>
    <property type="match status" value="1"/>
</dbReference>
<keyword evidence="1" id="KW-0812">Transmembrane</keyword>
<protein>
    <submittedName>
        <fullName evidence="3">DUF4825 domain-containing protein</fullName>
    </submittedName>
</protein>
<accession>A0ABW3U682</accession>
<keyword evidence="1" id="KW-1133">Transmembrane helix</keyword>
<dbReference type="EMBL" id="JBHTLT010000135">
    <property type="protein sequence ID" value="MFD1207153.1"/>
    <property type="molecule type" value="Genomic_DNA"/>
</dbReference>
<feature type="transmembrane region" description="Helical" evidence="1">
    <location>
        <begin position="6"/>
        <end position="27"/>
    </location>
</feature>
<evidence type="ECO:0000259" key="2">
    <source>
        <dbReference type="Pfam" id="PF16107"/>
    </source>
</evidence>
<reference evidence="4" key="1">
    <citation type="journal article" date="2019" name="Int. J. Syst. Evol. Microbiol.">
        <title>The Global Catalogue of Microorganisms (GCM) 10K type strain sequencing project: providing services to taxonomists for standard genome sequencing and annotation.</title>
        <authorList>
            <consortium name="The Broad Institute Genomics Platform"/>
            <consortium name="The Broad Institute Genome Sequencing Center for Infectious Disease"/>
            <person name="Wu L."/>
            <person name="Ma J."/>
        </authorList>
    </citation>
    <scope>NUCLEOTIDE SEQUENCE [LARGE SCALE GENOMIC DNA]</scope>
    <source>
        <strain evidence="4">CCUG 53915</strain>
    </source>
</reference>